<proteinExistence type="predicted"/>
<dbReference type="InterPro" id="IPR027806">
    <property type="entry name" value="HARBI1_dom"/>
</dbReference>
<dbReference type="Proteomes" id="UP001148838">
    <property type="component" value="Unassembled WGS sequence"/>
</dbReference>
<evidence type="ECO:0000259" key="3">
    <source>
        <dbReference type="Pfam" id="PF13359"/>
    </source>
</evidence>
<accession>A0ABQ8RZX7</accession>
<gene>
    <name evidence="4" type="ORF">ANN_26870</name>
</gene>
<dbReference type="EMBL" id="JAJSOF020000039">
    <property type="protein sequence ID" value="KAJ4427071.1"/>
    <property type="molecule type" value="Genomic_DNA"/>
</dbReference>
<keyword evidence="5" id="KW-1185">Reference proteome</keyword>
<protein>
    <recommendedName>
        <fullName evidence="3">DDE Tnp4 domain-containing protein</fullName>
    </recommendedName>
</protein>
<comment type="caution">
    <text evidence="4">The sequence shown here is derived from an EMBL/GenBank/DDBJ whole genome shotgun (WGS) entry which is preliminary data.</text>
</comment>
<keyword evidence="2" id="KW-0479">Metal-binding</keyword>
<evidence type="ECO:0000313" key="4">
    <source>
        <dbReference type="EMBL" id="KAJ4427071.1"/>
    </source>
</evidence>
<feature type="domain" description="DDE Tnp4" evidence="3">
    <location>
        <begin position="10"/>
        <end position="66"/>
    </location>
</feature>
<evidence type="ECO:0000313" key="5">
    <source>
        <dbReference type="Proteomes" id="UP001148838"/>
    </source>
</evidence>
<name>A0ABQ8RZX7_PERAM</name>
<reference evidence="4 5" key="1">
    <citation type="journal article" date="2022" name="Allergy">
        <title>Genome assembly and annotation of Periplaneta americana reveal a comprehensive cockroach allergen profile.</title>
        <authorList>
            <person name="Wang L."/>
            <person name="Xiong Q."/>
            <person name="Saelim N."/>
            <person name="Wang L."/>
            <person name="Nong W."/>
            <person name="Wan A.T."/>
            <person name="Shi M."/>
            <person name="Liu X."/>
            <person name="Cao Q."/>
            <person name="Hui J.H.L."/>
            <person name="Sookrung N."/>
            <person name="Leung T.F."/>
            <person name="Tungtrongchitr A."/>
            <person name="Tsui S.K.W."/>
        </authorList>
    </citation>
    <scope>NUCLEOTIDE SEQUENCE [LARGE SCALE GENOMIC DNA]</scope>
    <source>
        <strain evidence="4">PWHHKU_190912</strain>
    </source>
</reference>
<evidence type="ECO:0000256" key="1">
    <source>
        <dbReference type="ARBA" id="ARBA00001968"/>
    </source>
</evidence>
<comment type="cofactor">
    <cofactor evidence="1">
        <name>a divalent metal cation</name>
        <dbReference type="ChEBI" id="CHEBI:60240"/>
    </cofactor>
</comment>
<evidence type="ECO:0000256" key="2">
    <source>
        <dbReference type="ARBA" id="ARBA00022723"/>
    </source>
</evidence>
<dbReference type="Pfam" id="PF13359">
    <property type="entry name" value="DDE_Tnp_4"/>
    <property type="match status" value="1"/>
</dbReference>
<organism evidence="4 5">
    <name type="scientific">Periplaneta americana</name>
    <name type="common">American cockroach</name>
    <name type="synonym">Blatta americana</name>
    <dbReference type="NCBI Taxonomy" id="6978"/>
    <lineage>
        <taxon>Eukaryota</taxon>
        <taxon>Metazoa</taxon>
        <taxon>Ecdysozoa</taxon>
        <taxon>Arthropoda</taxon>
        <taxon>Hexapoda</taxon>
        <taxon>Insecta</taxon>
        <taxon>Pterygota</taxon>
        <taxon>Neoptera</taxon>
        <taxon>Polyneoptera</taxon>
        <taxon>Dictyoptera</taxon>
        <taxon>Blattodea</taxon>
        <taxon>Blattoidea</taxon>
        <taxon>Blattidae</taxon>
        <taxon>Blattinae</taxon>
        <taxon>Periplaneta</taxon>
    </lineage>
</organism>
<sequence>MRPFPRNATAHDRAKQNYNKRLSTARRVAENAFDILAQKWRVFFRSIEFDIDSAIHVVKAACCLHNFIRNSIQHGTSEPEVEEDSTVMNQPAHVFSNIGRSRERSRNAAHTVRNHFVDYFSSLINN</sequence>